<protein>
    <recommendedName>
        <fullName evidence="3">Carboxypeptidase regulatory-like domain-containing protein</fullName>
    </recommendedName>
</protein>
<dbReference type="AlphaFoldDB" id="A0A6C2YMP4"/>
<proteinExistence type="predicted"/>
<evidence type="ECO:0000313" key="1">
    <source>
        <dbReference type="EMBL" id="VIP02644.1"/>
    </source>
</evidence>
<name>A0A6C2YMP4_9BACT</name>
<dbReference type="Proteomes" id="UP000464378">
    <property type="component" value="Chromosome"/>
</dbReference>
<dbReference type="EMBL" id="LR593887">
    <property type="protein sequence ID" value="VTS02021.1"/>
    <property type="molecule type" value="Genomic_DNA"/>
</dbReference>
<dbReference type="RefSeq" id="WP_162657797.1">
    <property type="nucleotide sequence ID" value="NZ_LR593887.1"/>
</dbReference>
<gene>
    <name evidence="1" type="ORF">GMBLW1_13160</name>
</gene>
<organism evidence="1">
    <name type="scientific">Tuwongella immobilis</name>
    <dbReference type="NCBI Taxonomy" id="692036"/>
    <lineage>
        <taxon>Bacteria</taxon>
        <taxon>Pseudomonadati</taxon>
        <taxon>Planctomycetota</taxon>
        <taxon>Planctomycetia</taxon>
        <taxon>Gemmatales</taxon>
        <taxon>Gemmataceae</taxon>
        <taxon>Tuwongella</taxon>
    </lineage>
</organism>
<sequence>MRISAIGFLLVSMFGIGLVGCTPPPLPRCELQGTLLLDEKPVEAGTVSLISTTAKDGPSYGGPIQNGKYRIYADTGLQPGTYRVEIRWSKPTGEKNPDAGYGQSADIFAEAIPAKYNSESTLTVEIREGENIADFNLQS</sequence>
<evidence type="ECO:0000313" key="2">
    <source>
        <dbReference type="Proteomes" id="UP000464378"/>
    </source>
</evidence>
<dbReference type="PROSITE" id="PS51257">
    <property type="entry name" value="PROKAR_LIPOPROTEIN"/>
    <property type="match status" value="1"/>
</dbReference>
<dbReference type="EMBL" id="LR586016">
    <property type="protein sequence ID" value="VIP02644.1"/>
    <property type="molecule type" value="Genomic_DNA"/>
</dbReference>
<reference evidence="1" key="1">
    <citation type="submission" date="2019-04" db="EMBL/GenBank/DDBJ databases">
        <authorList>
            <consortium name="Science for Life Laboratories"/>
        </authorList>
    </citation>
    <scope>NUCLEOTIDE SEQUENCE</scope>
    <source>
        <strain evidence="1">MBLW1</strain>
    </source>
</reference>
<accession>A0A6C2YMP4</accession>
<evidence type="ECO:0008006" key="3">
    <source>
        <dbReference type="Google" id="ProtNLM"/>
    </source>
</evidence>
<keyword evidence="2" id="KW-1185">Reference proteome</keyword>
<dbReference type="InParanoid" id="A0A6C2YMP4"/>
<dbReference type="KEGG" id="tim:GMBLW1_13160"/>